<accession>A0A5C6AX08</accession>
<dbReference type="Proteomes" id="UP000320735">
    <property type="component" value="Unassembled WGS sequence"/>
</dbReference>
<feature type="transmembrane region" description="Helical" evidence="1">
    <location>
        <begin position="92"/>
        <end position="113"/>
    </location>
</feature>
<keyword evidence="1" id="KW-1133">Transmembrane helix</keyword>
<keyword evidence="1" id="KW-0472">Membrane</keyword>
<proteinExistence type="predicted"/>
<feature type="transmembrane region" description="Helical" evidence="1">
    <location>
        <begin position="125"/>
        <end position="144"/>
    </location>
</feature>
<evidence type="ECO:0008006" key="4">
    <source>
        <dbReference type="Google" id="ProtNLM"/>
    </source>
</evidence>
<dbReference type="Pfam" id="PF10825">
    <property type="entry name" value="DUF2752"/>
    <property type="match status" value="1"/>
</dbReference>
<evidence type="ECO:0000313" key="3">
    <source>
        <dbReference type="Proteomes" id="UP000320735"/>
    </source>
</evidence>
<dbReference type="AlphaFoldDB" id="A0A5C6AX08"/>
<reference evidence="2 3" key="1">
    <citation type="submission" date="2019-02" db="EMBL/GenBank/DDBJ databases">
        <title>Deep-cultivation of Planctomycetes and their phenomic and genomic characterization uncovers novel biology.</title>
        <authorList>
            <person name="Wiegand S."/>
            <person name="Jogler M."/>
            <person name="Boedeker C."/>
            <person name="Pinto D."/>
            <person name="Vollmers J."/>
            <person name="Rivas-Marin E."/>
            <person name="Kohn T."/>
            <person name="Peeters S.H."/>
            <person name="Heuer A."/>
            <person name="Rast P."/>
            <person name="Oberbeckmann S."/>
            <person name="Bunk B."/>
            <person name="Jeske O."/>
            <person name="Meyerdierks A."/>
            <person name="Storesund J.E."/>
            <person name="Kallscheuer N."/>
            <person name="Luecker S."/>
            <person name="Lage O.M."/>
            <person name="Pohl T."/>
            <person name="Merkel B.J."/>
            <person name="Hornburger P."/>
            <person name="Mueller R.-W."/>
            <person name="Bruemmer F."/>
            <person name="Labrenz M."/>
            <person name="Spormann A.M."/>
            <person name="Op Den Camp H."/>
            <person name="Overmann J."/>
            <person name="Amann R."/>
            <person name="Jetten M.S.M."/>
            <person name="Mascher T."/>
            <person name="Medema M.H."/>
            <person name="Devos D.P."/>
            <person name="Kaster A.-K."/>
            <person name="Ovreas L."/>
            <person name="Rohde M."/>
            <person name="Galperin M.Y."/>
            <person name="Jogler C."/>
        </authorList>
    </citation>
    <scope>NUCLEOTIDE SEQUENCE [LARGE SCALE GENOMIC DNA]</scope>
    <source>
        <strain evidence="2 3">CA54</strain>
    </source>
</reference>
<dbReference type="OrthoDB" id="9816182at2"/>
<dbReference type="InterPro" id="IPR021215">
    <property type="entry name" value="DUF2752"/>
</dbReference>
<keyword evidence="3" id="KW-1185">Reference proteome</keyword>
<sequence length="145" mass="16506">MINDRMAQNGLRMRNRHLMMLTTAAVVVCLAFLLEVRPDQGVQLRMFKSHPLPSSCISRDVFGVDCPGCGLTRSFVYLSHNQWAESLAVHRVGWVLAIAVLLQFPYRIAALAYHKDYPIGKPFTVWFAWGLIAMLIGNWILGFWL</sequence>
<organism evidence="2 3">
    <name type="scientific">Symmachiella macrocystis</name>
    <dbReference type="NCBI Taxonomy" id="2527985"/>
    <lineage>
        <taxon>Bacteria</taxon>
        <taxon>Pseudomonadati</taxon>
        <taxon>Planctomycetota</taxon>
        <taxon>Planctomycetia</taxon>
        <taxon>Planctomycetales</taxon>
        <taxon>Planctomycetaceae</taxon>
        <taxon>Symmachiella</taxon>
    </lineage>
</organism>
<evidence type="ECO:0000313" key="2">
    <source>
        <dbReference type="EMBL" id="TWU04168.1"/>
    </source>
</evidence>
<keyword evidence="1" id="KW-0812">Transmembrane</keyword>
<gene>
    <name evidence="2" type="ORF">CA54_60500</name>
</gene>
<protein>
    <recommendedName>
        <fullName evidence="4">DUF2752 domain-containing protein</fullName>
    </recommendedName>
</protein>
<dbReference type="EMBL" id="SJPP01000005">
    <property type="protein sequence ID" value="TWU04168.1"/>
    <property type="molecule type" value="Genomic_DNA"/>
</dbReference>
<comment type="caution">
    <text evidence="2">The sequence shown here is derived from an EMBL/GenBank/DDBJ whole genome shotgun (WGS) entry which is preliminary data.</text>
</comment>
<evidence type="ECO:0000256" key="1">
    <source>
        <dbReference type="SAM" id="Phobius"/>
    </source>
</evidence>
<name>A0A5C6AX08_9PLAN</name>